<dbReference type="PANTHER" id="PTHR36251:SF2">
    <property type="entry name" value="GIFSY-2 PROPHAGE HOST SPECIFICITY PROTEIN J, PHAGE LAMBDA"/>
    <property type="match status" value="1"/>
</dbReference>
<dbReference type="AlphaFoldDB" id="A0A0F9QTY0"/>
<comment type="caution">
    <text evidence="1">The sequence shown here is derived from an EMBL/GenBank/DDBJ whole genome shotgun (WGS) entry which is preliminary data.</text>
</comment>
<gene>
    <name evidence="1" type="ORF">LCGC14_0678590</name>
</gene>
<protein>
    <submittedName>
        <fullName evidence="1">Uncharacterized protein</fullName>
    </submittedName>
</protein>
<evidence type="ECO:0000313" key="1">
    <source>
        <dbReference type="EMBL" id="KKN45864.1"/>
    </source>
</evidence>
<dbReference type="PANTHER" id="PTHR36251">
    <property type="entry name" value="FELS-1 PROPHAGE HOST SPECIFICITY PROTEIN-RELATED"/>
    <property type="match status" value="1"/>
</dbReference>
<proteinExistence type="predicted"/>
<organism evidence="1">
    <name type="scientific">marine sediment metagenome</name>
    <dbReference type="NCBI Taxonomy" id="412755"/>
    <lineage>
        <taxon>unclassified sequences</taxon>
        <taxon>metagenomes</taxon>
        <taxon>ecological metagenomes</taxon>
    </lineage>
</organism>
<dbReference type="SUPFAM" id="SSF49265">
    <property type="entry name" value="Fibronectin type III"/>
    <property type="match status" value="1"/>
</dbReference>
<dbReference type="EMBL" id="LAZR01001361">
    <property type="protein sequence ID" value="KKN45864.1"/>
    <property type="molecule type" value="Genomic_DNA"/>
</dbReference>
<dbReference type="InterPro" id="IPR036116">
    <property type="entry name" value="FN3_sf"/>
</dbReference>
<dbReference type="Gene3D" id="2.60.40.10">
    <property type="entry name" value="Immunoglobulins"/>
    <property type="match status" value="1"/>
</dbReference>
<sequence length="1043" mass="113744">MGFPTHKETRRALGAGLIIAGTILATAGGSPNAGAWVIQLGIGLFLSTLGSTPAIEASIVNRSITHKGATEPWRVIYGKHRVGGVYAFIHLTGDTDEILNLVIVLAGHEVETIGGSSSITEHPTRIYMNGQPVEILGLNGQALAPPETLLLDSSDVNTSLNKFLFTAHGYATNQRIRFKLVAGGTLPGGIIDSQPYFIIKLDLDEFQISKRFTTESNPTHVINLTSGGTGDFEMKLDSEIIDYSGHLTVNKRHGSSGQSALNSIIGAVGDTGIWSTDHKLGGKAYAHVRLKWNRDVYPNGIPNITFDVEGKKIWDPRLGGDPSTDIAFSSNPALIITDYLMDSSYGMEIPVEEINQSKLIAAADICDEDVVVALPAIGTERRYEANGSFKINKQPAALLRELLTSMAGKVVRVGGKWEIFAGAYITPTQTYDESDMSAGFKAQNLIDRRDNYNGIRGTFVSPLDNWQPTSFPLVSSAGALSGDQGRENIKDLSFPWTLSPSTAQRLAKIELNKILESLSIDLQGKLTMFKSQPPDTIQYTNERLGFSAKDFEITDAGLTIGDTGAVNYRMKLRETNPGIYDWDETLDETDFVTTRNSILPNPFRIQAPTGLALTSGTNDLFIRLDGTIFSRIHATFVSPADEYVKSGGTIEVQFKKSADSDWLNAPTLVGSENEFFLLDVEDGVSYDVQIRSRNTIGVTSAYHSSLNHVVIGKTAPPGNVSGFFASQNEANVLLTWTQVQDKDLKGYNIKFGIRGIGINYDSAFFLTQISSGTSHTTAAIPPGDWTIFIKAVDTTGNESVNADSANIVVTTFNPTVKGQDDAPEWFETKLHFIRHYTGVLVPASQNRAEFTGSGGDNFDIFDNFVQNPFPESIYTTEEFDLGREGTVRVFSSVAGSLGPEPSGGEFVDTETEVRWADDSEVFTPWKQLISVNKIFARYIQYRLRADNTSGVAFYSSYTGFIDIEPRSEGATDVIVPAAGLVINFTLPFFVIPRIKVTPVGIIARYTGFVDRDKTKFTVHMRDFLGATVAGVVDWEASTFSLTV</sequence>
<dbReference type="InterPro" id="IPR053171">
    <property type="entry name" value="Viral_Tip_Attach_Protein"/>
</dbReference>
<reference evidence="1" key="1">
    <citation type="journal article" date="2015" name="Nature">
        <title>Complex archaea that bridge the gap between prokaryotes and eukaryotes.</title>
        <authorList>
            <person name="Spang A."/>
            <person name="Saw J.H."/>
            <person name="Jorgensen S.L."/>
            <person name="Zaremba-Niedzwiedzka K."/>
            <person name="Martijn J."/>
            <person name="Lind A.E."/>
            <person name="van Eijk R."/>
            <person name="Schleper C."/>
            <person name="Guy L."/>
            <person name="Ettema T.J."/>
        </authorList>
    </citation>
    <scope>NUCLEOTIDE SEQUENCE</scope>
</reference>
<name>A0A0F9QTY0_9ZZZZ</name>
<dbReference type="InterPro" id="IPR013783">
    <property type="entry name" value="Ig-like_fold"/>
</dbReference>
<accession>A0A0F9QTY0</accession>